<dbReference type="GO" id="GO:1901678">
    <property type="term" value="P:iron coordination entity transport"/>
    <property type="evidence" value="ECO:0007669"/>
    <property type="project" value="UniProtKB-ARBA"/>
</dbReference>
<dbReference type="PANTHER" id="PTHR30532:SF24">
    <property type="entry name" value="FERRIC ENTEROBACTIN-BINDING PERIPLASMIC PROTEIN FEPB"/>
    <property type="match status" value="1"/>
</dbReference>
<dbReference type="PANTHER" id="PTHR30532">
    <property type="entry name" value="IRON III DICITRATE-BINDING PERIPLASMIC PROTEIN"/>
    <property type="match status" value="1"/>
</dbReference>
<reference evidence="8" key="1">
    <citation type="submission" date="2023-07" db="EMBL/GenBank/DDBJ databases">
        <title>Genome content predicts the carbon catabolic preferences of heterotrophic bacteria.</title>
        <authorList>
            <person name="Gralka M."/>
        </authorList>
    </citation>
    <scope>NUCLEOTIDE SEQUENCE</scope>
    <source>
        <strain evidence="8">C2R13</strain>
    </source>
</reference>
<dbReference type="InterPro" id="IPR002491">
    <property type="entry name" value="ABC_transptr_periplasmic_BD"/>
</dbReference>
<keyword evidence="4" id="KW-0408">Iron</keyword>
<dbReference type="AlphaFoldDB" id="A0AAP4TYP1"/>
<dbReference type="Gene3D" id="3.40.50.1980">
    <property type="entry name" value="Nitrogenase molybdenum iron protein domain"/>
    <property type="match status" value="2"/>
</dbReference>
<dbReference type="Pfam" id="PF01497">
    <property type="entry name" value="Peripla_BP_2"/>
    <property type="match status" value="1"/>
</dbReference>
<comment type="similarity">
    <text evidence="2">Belongs to the bacterial solute-binding protein 8 family.</text>
</comment>
<dbReference type="SUPFAM" id="SSF53807">
    <property type="entry name" value="Helical backbone' metal receptor"/>
    <property type="match status" value="1"/>
</dbReference>
<sequence length="351" mass="37324">MRLTRLSCAIGLTTVMAACLTPAVQAHESATAHTSSARSSAASAEATAQYPLTIEHAFGTTVIENKPQRIATVAWANHEVPLALGVVPVGFPRQDFGDDDGDGMMPWVKARLEALGADSANLFDQGKTLDFDAVAASQPDVILAAYSGLSKDDYAKLSKIAPVVARPGPRWSSSWRDMIRLDSAGMGMAAEGEALIERLEAQVAENIATHPEIKGKSAITLRYIDPEDPTRIAFYNDNDARGRFLAELGLTSPSFVTASASDGKIGGRVPPQQLAELADVDIILTYGGQALIERLNQHLADNDLPTFSNDRVILLENDPMGTAANPTPLSMPEVLDAYVTQLARAAKASNG</sequence>
<dbReference type="PROSITE" id="PS51257">
    <property type="entry name" value="PROKAR_LIPOPROTEIN"/>
    <property type="match status" value="1"/>
</dbReference>
<evidence type="ECO:0000256" key="4">
    <source>
        <dbReference type="ARBA" id="ARBA00022496"/>
    </source>
</evidence>
<feature type="domain" description="Fe/B12 periplasmic-binding" evidence="7">
    <location>
        <begin position="69"/>
        <end position="346"/>
    </location>
</feature>
<evidence type="ECO:0000256" key="3">
    <source>
        <dbReference type="ARBA" id="ARBA00022448"/>
    </source>
</evidence>
<dbReference type="EMBL" id="JAUORK010000004">
    <property type="protein sequence ID" value="MDO6671491.1"/>
    <property type="molecule type" value="Genomic_DNA"/>
</dbReference>
<organism evidence="8 9">
    <name type="scientific">Cobetia amphilecti</name>
    <dbReference type="NCBI Taxonomy" id="1055104"/>
    <lineage>
        <taxon>Bacteria</taxon>
        <taxon>Pseudomonadati</taxon>
        <taxon>Pseudomonadota</taxon>
        <taxon>Gammaproteobacteria</taxon>
        <taxon>Oceanospirillales</taxon>
        <taxon>Halomonadaceae</taxon>
        <taxon>Cobetia</taxon>
    </lineage>
</organism>
<evidence type="ECO:0000256" key="2">
    <source>
        <dbReference type="ARBA" id="ARBA00008814"/>
    </source>
</evidence>
<evidence type="ECO:0000256" key="6">
    <source>
        <dbReference type="SAM" id="SignalP"/>
    </source>
</evidence>
<evidence type="ECO:0000256" key="1">
    <source>
        <dbReference type="ARBA" id="ARBA00004196"/>
    </source>
</evidence>
<dbReference type="Proteomes" id="UP001170481">
    <property type="component" value="Unassembled WGS sequence"/>
</dbReference>
<accession>A0AAP4TYP1</accession>
<dbReference type="GO" id="GO:0030288">
    <property type="term" value="C:outer membrane-bounded periplasmic space"/>
    <property type="evidence" value="ECO:0007669"/>
    <property type="project" value="TreeGrafter"/>
</dbReference>
<protein>
    <submittedName>
        <fullName evidence="8">ABC transporter substrate-binding protein</fullName>
    </submittedName>
</protein>
<keyword evidence="3" id="KW-0813">Transport</keyword>
<keyword evidence="4" id="KW-0406">Ion transport</keyword>
<evidence type="ECO:0000313" key="9">
    <source>
        <dbReference type="Proteomes" id="UP001170481"/>
    </source>
</evidence>
<gene>
    <name evidence="8" type="ORF">Q4535_05100</name>
</gene>
<evidence type="ECO:0000313" key="8">
    <source>
        <dbReference type="EMBL" id="MDO6671491.1"/>
    </source>
</evidence>
<keyword evidence="5 6" id="KW-0732">Signal</keyword>
<comment type="caution">
    <text evidence="8">The sequence shown here is derived from an EMBL/GenBank/DDBJ whole genome shotgun (WGS) entry which is preliminary data.</text>
</comment>
<name>A0AAP4TYP1_9GAMM</name>
<proteinExistence type="inferred from homology"/>
<dbReference type="PROSITE" id="PS50983">
    <property type="entry name" value="FE_B12_PBP"/>
    <property type="match status" value="1"/>
</dbReference>
<evidence type="ECO:0000259" key="7">
    <source>
        <dbReference type="PROSITE" id="PS50983"/>
    </source>
</evidence>
<feature type="signal peptide" evidence="6">
    <location>
        <begin position="1"/>
        <end position="26"/>
    </location>
</feature>
<comment type="subcellular location">
    <subcellularLocation>
        <location evidence="1">Cell envelope</location>
    </subcellularLocation>
</comment>
<dbReference type="RefSeq" id="WP_303593091.1">
    <property type="nucleotide sequence ID" value="NZ_JAUORK010000004.1"/>
</dbReference>
<keyword evidence="4" id="KW-0410">Iron transport</keyword>
<evidence type="ECO:0000256" key="5">
    <source>
        <dbReference type="ARBA" id="ARBA00022729"/>
    </source>
</evidence>
<dbReference type="InterPro" id="IPR051313">
    <property type="entry name" value="Bact_iron-sidero_bind"/>
</dbReference>
<feature type="chain" id="PRO_5042875734" evidence="6">
    <location>
        <begin position="27"/>
        <end position="351"/>
    </location>
</feature>